<reference evidence="1" key="1">
    <citation type="journal article" date="2023" name="Insect Mol. Biol.">
        <title>Genome sequencing provides insights into the evolution of gene families encoding plant cell wall-degrading enzymes in longhorned beetles.</title>
        <authorList>
            <person name="Shin N.R."/>
            <person name="Okamura Y."/>
            <person name="Kirsch R."/>
            <person name="Pauchet Y."/>
        </authorList>
    </citation>
    <scope>NUCLEOTIDE SEQUENCE</scope>
    <source>
        <strain evidence="1">MMC_N1</strain>
    </source>
</reference>
<name>A0ABQ9IQU3_9CUCU</name>
<comment type="caution">
    <text evidence="1">The sequence shown here is derived from an EMBL/GenBank/DDBJ whole genome shotgun (WGS) entry which is preliminary data.</text>
</comment>
<accession>A0ABQ9IQU3</accession>
<sequence>MQHKITAAYIYLLKTDFSKQTIAYFCLFIEDAEKRTCKKEGQNLEKIQTNTGRKETETTWYTMFNRSDQHEFH</sequence>
<protein>
    <submittedName>
        <fullName evidence="1">Uncharacterized protein</fullName>
    </submittedName>
</protein>
<organism evidence="1 2">
    <name type="scientific">Molorchus minor</name>
    <dbReference type="NCBI Taxonomy" id="1323400"/>
    <lineage>
        <taxon>Eukaryota</taxon>
        <taxon>Metazoa</taxon>
        <taxon>Ecdysozoa</taxon>
        <taxon>Arthropoda</taxon>
        <taxon>Hexapoda</taxon>
        <taxon>Insecta</taxon>
        <taxon>Pterygota</taxon>
        <taxon>Neoptera</taxon>
        <taxon>Endopterygota</taxon>
        <taxon>Coleoptera</taxon>
        <taxon>Polyphaga</taxon>
        <taxon>Cucujiformia</taxon>
        <taxon>Chrysomeloidea</taxon>
        <taxon>Cerambycidae</taxon>
        <taxon>Lamiinae</taxon>
        <taxon>Monochamini</taxon>
        <taxon>Molorchus</taxon>
    </lineage>
</organism>
<evidence type="ECO:0000313" key="2">
    <source>
        <dbReference type="Proteomes" id="UP001162164"/>
    </source>
</evidence>
<evidence type="ECO:0000313" key="1">
    <source>
        <dbReference type="EMBL" id="KAJ8955109.1"/>
    </source>
</evidence>
<gene>
    <name evidence="1" type="ORF">NQ317_014288</name>
</gene>
<keyword evidence="2" id="KW-1185">Reference proteome</keyword>
<dbReference type="Proteomes" id="UP001162164">
    <property type="component" value="Unassembled WGS sequence"/>
</dbReference>
<dbReference type="EMBL" id="JAPWTJ010003546">
    <property type="protein sequence ID" value="KAJ8955109.1"/>
    <property type="molecule type" value="Genomic_DNA"/>
</dbReference>
<proteinExistence type="predicted"/>